<dbReference type="PATRIC" id="fig|1218493.3.peg.2024"/>
<comment type="similarity">
    <text evidence="1">Belongs to the protein-tyrosine phosphatase family.</text>
</comment>
<dbReference type="PANTHER" id="PTHR31126:SF1">
    <property type="entry name" value="TYROSINE SPECIFIC PROTEIN PHOSPHATASES DOMAIN-CONTAINING PROTEIN"/>
    <property type="match status" value="1"/>
</dbReference>
<dbReference type="SUPFAM" id="SSF52799">
    <property type="entry name" value="(Phosphotyrosine protein) phosphatases II"/>
    <property type="match status" value="1"/>
</dbReference>
<dbReference type="STRING" id="1218493.JF76_19300"/>
<dbReference type="Proteomes" id="UP000033533">
    <property type="component" value="Unassembled WGS sequence"/>
</dbReference>
<organism evidence="2 3">
    <name type="scientific">Lactobacillus kullabergensis</name>
    <dbReference type="NCBI Taxonomy" id="1218493"/>
    <lineage>
        <taxon>Bacteria</taxon>
        <taxon>Bacillati</taxon>
        <taxon>Bacillota</taxon>
        <taxon>Bacilli</taxon>
        <taxon>Lactobacillales</taxon>
        <taxon>Lactobacillaceae</taxon>
        <taxon>Lactobacillus</taxon>
    </lineage>
</organism>
<evidence type="ECO:0000256" key="1">
    <source>
        <dbReference type="ARBA" id="ARBA00009580"/>
    </source>
</evidence>
<dbReference type="Pfam" id="PF13350">
    <property type="entry name" value="Y_phosphatase3"/>
    <property type="match status" value="1"/>
</dbReference>
<evidence type="ECO:0000313" key="2">
    <source>
        <dbReference type="EMBL" id="KJY53922.1"/>
    </source>
</evidence>
<dbReference type="InterPro" id="IPR026893">
    <property type="entry name" value="Tyr/Ser_Pase_IphP-type"/>
</dbReference>
<dbReference type="RefSeq" id="WP_045928869.1">
    <property type="nucleotide sequence ID" value="NZ_JBHSZS010000027.1"/>
</dbReference>
<dbReference type="Gene3D" id="3.90.190.10">
    <property type="entry name" value="Protein tyrosine phosphatase superfamily"/>
    <property type="match status" value="1"/>
</dbReference>
<dbReference type="GO" id="GO:0004721">
    <property type="term" value="F:phosphoprotein phosphatase activity"/>
    <property type="evidence" value="ECO:0007669"/>
    <property type="project" value="InterPro"/>
</dbReference>
<dbReference type="AlphaFoldDB" id="A0A0F4L523"/>
<name>A0A0F4L523_9LACO</name>
<gene>
    <name evidence="2" type="ORF">JF76_19300</name>
</gene>
<accession>A0A0F4L523</accession>
<proteinExistence type="inferred from homology"/>
<reference evidence="2 3" key="1">
    <citation type="submission" date="2014-12" db="EMBL/GenBank/DDBJ databases">
        <title>Comparative genomics of the lactic acid bacteria isolated from the honey bee gut.</title>
        <authorList>
            <person name="Ellegaard K.M."/>
            <person name="Tamarit D."/>
            <person name="Javelind E."/>
            <person name="Olofsson T."/>
            <person name="Andersson S.G."/>
            <person name="Vasquez A."/>
        </authorList>
    </citation>
    <scope>NUCLEOTIDE SEQUENCE [LARGE SCALE GENOMIC DNA]</scope>
    <source>
        <strain evidence="2 3">Biut2</strain>
    </source>
</reference>
<comment type="caution">
    <text evidence="2">The sequence shown here is derived from an EMBL/GenBank/DDBJ whole genome shotgun (WGS) entry which is preliminary data.</text>
</comment>
<protein>
    <submittedName>
        <fullName evidence="2">Protein-tyrosine-phosphatase</fullName>
    </submittedName>
</protein>
<dbReference type="InterPro" id="IPR029021">
    <property type="entry name" value="Prot-tyrosine_phosphatase-like"/>
</dbReference>
<dbReference type="OrthoDB" id="1188001at2"/>
<dbReference type="PANTHER" id="PTHR31126">
    <property type="entry name" value="TYROSINE-PROTEIN PHOSPHATASE"/>
    <property type="match status" value="1"/>
</dbReference>
<dbReference type="HOGENOM" id="CLU_057546_0_1_9"/>
<dbReference type="EMBL" id="JXBY01000031">
    <property type="protein sequence ID" value="KJY53922.1"/>
    <property type="molecule type" value="Genomic_DNA"/>
</dbReference>
<sequence length="341" mass="39763">MISQVEVKYLNQNNYSLKWKSAKSVAIYLLPRPDEEVSEFLTETKANHAEFKITKYYRPYFLLKDEDNQIIYTNRVLPLQGSNNFRDLGGYIGANGKRIKWGKLFRSDHLHRLTEHDKEVLDDIGIKTVIDYRSEDEYQSQPNQTWSTLQQTVHLVPEAQRAVLAAKAGSTKEKVRQLVQREVDKNVKFDNSGKTMIDQGKDFVRLDENKKIYRKMLTVVLDQKNIPLDQHCRGGKDRTGYGVALILYLLGVNMDTILEDYMLTKTLRIQRNKRRMAQYANETSDQNVLDYLFSMLDTRSEYLEASFAEMINISGSIDSYLKNELKISKNDVDKLRNMYLE</sequence>
<evidence type="ECO:0000313" key="3">
    <source>
        <dbReference type="Proteomes" id="UP000033533"/>
    </source>
</evidence>